<dbReference type="AlphaFoldDB" id="A0AAV8WSB8"/>
<organism evidence="2 3">
    <name type="scientific">Rhamnusium bicolor</name>
    <dbReference type="NCBI Taxonomy" id="1586634"/>
    <lineage>
        <taxon>Eukaryota</taxon>
        <taxon>Metazoa</taxon>
        <taxon>Ecdysozoa</taxon>
        <taxon>Arthropoda</taxon>
        <taxon>Hexapoda</taxon>
        <taxon>Insecta</taxon>
        <taxon>Pterygota</taxon>
        <taxon>Neoptera</taxon>
        <taxon>Endopterygota</taxon>
        <taxon>Coleoptera</taxon>
        <taxon>Polyphaga</taxon>
        <taxon>Cucujiformia</taxon>
        <taxon>Chrysomeloidea</taxon>
        <taxon>Cerambycidae</taxon>
        <taxon>Lepturinae</taxon>
        <taxon>Rhagiini</taxon>
        <taxon>Rhamnusium</taxon>
    </lineage>
</organism>
<gene>
    <name evidence="2" type="ORF">NQ314_017839</name>
</gene>
<dbReference type="EMBL" id="JANEYF010004999">
    <property type="protein sequence ID" value="KAJ8929459.1"/>
    <property type="molecule type" value="Genomic_DNA"/>
</dbReference>
<keyword evidence="3" id="KW-1185">Reference proteome</keyword>
<sequence length="170" mass="19726">MAKQQLDLHHRKTEKARNLSNEDICRSQRPGNNTCCILMDLQQVLFVPTLTYSEMFYLRQLSCFNFEVRVEDIGQPIMCMWNESIGNRGGNEISLCLVKVLIVNTGITEKKHLVIWSDNCCGQNKNRMMMFKLLFLVSLNGFESIEQTFLVSGHSFLSCDRDFAYVKKRK</sequence>
<feature type="domain" description="DUF7869" evidence="1">
    <location>
        <begin position="91"/>
        <end position="167"/>
    </location>
</feature>
<protein>
    <recommendedName>
        <fullName evidence="1">DUF7869 domain-containing protein</fullName>
    </recommendedName>
</protein>
<evidence type="ECO:0000313" key="3">
    <source>
        <dbReference type="Proteomes" id="UP001162156"/>
    </source>
</evidence>
<dbReference type="PANTHER" id="PTHR34415">
    <property type="entry name" value="INTEGRASE CATALYTIC DOMAIN-CONTAINING PROTEIN"/>
    <property type="match status" value="1"/>
</dbReference>
<evidence type="ECO:0000313" key="2">
    <source>
        <dbReference type="EMBL" id="KAJ8929459.1"/>
    </source>
</evidence>
<dbReference type="Proteomes" id="UP001162156">
    <property type="component" value="Unassembled WGS sequence"/>
</dbReference>
<reference evidence="2" key="1">
    <citation type="journal article" date="2023" name="Insect Mol. Biol.">
        <title>Genome sequencing provides insights into the evolution of gene families encoding plant cell wall-degrading enzymes in longhorned beetles.</title>
        <authorList>
            <person name="Shin N.R."/>
            <person name="Okamura Y."/>
            <person name="Kirsch R."/>
            <person name="Pauchet Y."/>
        </authorList>
    </citation>
    <scope>NUCLEOTIDE SEQUENCE</scope>
    <source>
        <strain evidence="2">RBIC_L_NR</strain>
    </source>
</reference>
<accession>A0AAV8WSB8</accession>
<evidence type="ECO:0000259" key="1">
    <source>
        <dbReference type="Pfam" id="PF25273"/>
    </source>
</evidence>
<comment type="caution">
    <text evidence="2">The sequence shown here is derived from an EMBL/GenBank/DDBJ whole genome shotgun (WGS) entry which is preliminary data.</text>
</comment>
<proteinExistence type="predicted"/>
<dbReference type="Pfam" id="PF25273">
    <property type="entry name" value="DUF7869"/>
    <property type="match status" value="1"/>
</dbReference>
<dbReference type="InterPro" id="IPR057191">
    <property type="entry name" value="DUF7869"/>
</dbReference>
<name>A0AAV8WSB8_9CUCU</name>
<dbReference type="PANTHER" id="PTHR34415:SF1">
    <property type="entry name" value="INTEGRASE CATALYTIC DOMAIN-CONTAINING PROTEIN"/>
    <property type="match status" value="1"/>
</dbReference>